<evidence type="ECO:0000313" key="2">
    <source>
        <dbReference type="Proteomes" id="UP000762676"/>
    </source>
</evidence>
<proteinExistence type="predicted"/>
<comment type="caution">
    <text evidence="1">The sequence shown here is derived from an EMBL/GenBank/DDBJ whole genome shotgun (WGS) entry which is preliminary data.</text>
</comment>
<dbReference type="Proteomes" id="UP000762676">
    <property type="component" value="Unassembled WGS sequence"/>
</dbReference>
<name>A0AAV4FXL3_9GAST</name>
<sequence length="72" mass="7983">MDEKKTSSDSEALWVVLVVKHAAGQVMSVSSSLTQQSHSDPRTTDMAAGGLRRRCGHFILDHWLSLHSFFVV</sequence>
<feature type="non-terminal residue" evidence="1">
    <location>
        <position position="72"/>
    </location>
</feature>
<gene>
    <name evidence="1" type="ORF">ElyMa_002243000</name>
</gene>
<dbReference type="AlphaFoldDB" id="A0AAV4FXL3"/>
<organism evidence="1 2">
    <name type="scientific">Elysia marginata</name>
    <dbReference type="NCBI Taxonomy" id="1093978"/>
    <lineage>
        <taxon>Eukaryota</taxon>
        <taxon>Metazoa</taxon>
        <taxon>Spiralia</taxon>
        <taxon>Lophotrochozoa</taxon>
        <taxon>Mollusca</taxon>
        <taxon>Gastropoda</taxon>
        <taxon>Heterobranchia</taxon>
        <taxon>Euthyneura</taxon>
        <taxon>Panpulmonata</taxon>
        <taxon>Sacoglossa</taxon>
        <taxon>Placobranchoidea</taxon>
        <taxon>Plakobranchidae</taxon>
        <taxon>Elysia</taxon>
    </lineage>
</organism>
<evidence type="ECO:0000313" key="1">
    <source>
        <dbReference type="EMBL" id="GFR77641.1"/>
    </source>
</evidence>
<dbReference type="EMBL" id="BMAT01004648">
    <property type="protein sequence ID" value="GFR77641.1"/>
    <property type="molecule type" value="Genomic_DNA"/>
</dbReference>
<accession>A0AAV4FXL3</accession>
<reference evidence="1 2" key="1">
    <citation type="journal article" date="2021" name="Elife">
        <title>Chloroplast acquisition without the gene transfer in kleptoplastic sea slugs, Plakobranchus ocellatus.</title>
        <authorList>
            <person name="Maeda T."/>
            <person name="Takahashi S."/>
            <person name="Yoshida T."/>
            <person name="Shimamura S."/>
            <person name="Takaki Y."/>
            <person name="Nagai Y."/>
            <person name="Toyoda A."/>
            <person name="Suzuki Y."/>
            <person name="Arimoto A."/>
            <person name="Ishii H."/>
            <person name="Satoh N."/>
            <person name="Nishiyama T."/>
            <person name="Hasebe M."/>
            <person name="Maruyama T."/>
            <person name="Minagawa J."/>
            <person name="Obokata J."/>
            <person name="Shigenobu S."/>
        </authorList>
    </citation>
    <scope>NUCLEOTIDE SEQUENCE [LARGE SCALE GENOMIC DNA]</scope>
</reference>
<protein>
    <submittedName>
        <fullName evidence="1">Uncharacterized protein</fullName>
    </submittedName>
</protein>
<keyword evidence="2" id="KW-1185">Reference proteome</keyword>